<dbReference type="InterPro" id="IPR011990">
    <property type="entry name" value="TPR-like_helical_dom_sf"/>
</dbReference>
<dbReference type="PANTHER" id="PTHR11102">
    <property type="entry name" value="SEL-1-LIKE PROTEIN"/>
    <property type="match status" value="1"/>
</dbReference>
<dbReference type="InterPro" id="IPR050767">
    <property type="entry name" value="Sel1_AlgK"/>
</dbReference>
<dbReference type="SMART" id="SM00671">
    <property type="entry name" value="SEL1"/>
    <property type="match status" value="4"/>
</dbReference>
<feature type="chain" id="PRO_5045261662" evidence="1">
    <location>
        <begin position="27"/>
        <end position="286"/>
    </location>
</feature>
<dbReference type="EMBL" id="JBHUIW010000002">
    <property type="protein sequence ID" value="MFD2181168.1"/>
    <property type="molecule type" value="Genomic_DNA"/>
</dbReference>
<sequence length="286" mass="28874">MTTRHRLLATACIGLVALVGAPVADARAQSADLVLCDRIAADPSDPDKPADVKGVAEIAAGDVATAIKFCKVAAAGSRRAQYALGRAYAANRQPAEAAAAFRRAADKGSSAAMVELGLLYATGTGVAKNDEQARKLFEKAAEAGNPRGVTNLAALSGGAGVGAGAAGADPARQRALLAKAADAGNPEAQYQLGLLLAAGQGGAPDAAGARALFEKAAAQDHAAALERAGFFAAEGLGGDKDTTAAKAYYERAVALGNADAKPALERLRCPHVIKNKQGQVMTTLCW</sequence>
<dbReference type="SUPFAM" id="SSF81901">
    <property type="entry name" value="HCP-like"/>
    <property type="match status" value="2"/>
</dbReference>
<dbReference type="InterPro" id="IPR006597">
    <property type="entry name" value="Sel1-like"/>
</dbReference>
<keyword evidence="1" id="KW-0732">Signal</keyword>
<organism evidence="2 3">
    <name type="scientific">Rhodoplanes azumiensis</name>
    <dbReference type="NCBI Taxonomy" id="1897628"/>
    <lineage>
        <taxon>Bacteria</taxon>
        <taxon>Pseudomonadati</taxon>
        <taxon>Pseudomonadota</taxon>
        <taxon>Alphaproteobacteria</taxon>
        <taxon>Hyphomicrobiales</taxon>
        <taxon>Nitrobacteraceae</taxon>
        <taxon>Rhodoplanes</taxon>
    </lineage>
</organism>
<dbReference type="Gene3D" id="1.25.40.10">
    <property type="entry name" value="Tetratricopeptide repeat domain"/>
    <property type="match status" value="2"/>
</dbReference>
<name>A0ABW5AE29_9BRAD</name>
<accession>A0ABW5AE29</accession>
<proteinExistence type="predicted"/>
<dbReference type="RefSeq" id="WP_378476358.1">
    <property type="nucleotide sequence ID" value="NZ_JBHUIW010000002.1"/>
</dbReference>
<comment type="caution">
    <text evidence="2">The sequence shown here is derived from an EMBL/GenBank/DDBJ whole genome shotgun (WGS) entry which is preliminary data.</text>
</comment>
<keyword evidence="3" id="KW-1185">Reference proteome</keyword>
<evidence type="ECO:0000313" key="2">
    <source>
        <dbReference type="EMBL" id="MFD2181168.1"/>
    </source>
</evidence>
<dbReference type="Proteomes" id="UP001597314">
    <property type="component" value="Unassembled WGS sequence"/>
</dbReference>
<feature type="signal peptide" evidence="1">
    <location>
        <begin position="1"/>
        <end position="26"/>
    </location>
</feature>
<evidence type="ECO:0000313" key="3">
    <source>
        <dbReference type="Proteomes" id="UP001597314"/>
    </source>
</evidence>
<protein>
    <submittedName>
        <fullName evidence="2">Tetratricopeptide repeat protein</fullName>
    </submittedName>
</protein>
<reference evidence="3" key="1">
    <citation type="journal article" date="2019" name="Int. J. Syst. Evol. Microbiol.">
        <title>The Global Catalogue of Microorganisms (GCM) 10K type strain sequencing project: providing services to taxonomists for standard genome sequencing and annotation.</title>
        <authorList>
            <consortium name="The Broad Institute Genomics Platform"/>
            <consortium name="The Broad Institute Genome Sequencing Center for Infectious Disease"/>
            <person name="Wu L."/>
            <person name="Ma J."/>
        </authorList>
    </citation>
    <scope>NUCLEOTIDE SEQUENCE [LARGE SCALE GENOMIC DNA]</scope>
    <source>
        <strain evidence="3">CGMCC 1.6774</strain>
    </source>
</reference>
<gene>
    <name evidence="2" type="ORF">ACFSOX_03305</name>
</gene>
<dbReference type="Pfam" id="PF08238">
    <property type="entry name" value="Sel1"/>
    <property type="match status" value="3"/>
</dbReference>
<dbReference type="PANTHER" id="PTHR11102:SF147">
    <property type="entry name" value="SEL1L ADAPTOR SUBUNIT OF ERAD E3 UBIQUITIN LIGASE"/>
    <property type="match status" value="1"/>
</dbReference>
<evidence type="ECO:0000256" key="1">
    <source>
        <dbReference type="SAM" id="SignalP"/>
    </source>
</evidence>